<dbReference type="EMBL" id="AL445065">
    <property type="protein sequence ID" value="CAC11882.1"/>
    <property type="molecule type" value="Genomic_DNA"/>
</dbReference>
<evidence type="ECO:0000259" key="1">
    <source>
        <dbReference type="Pfam" id="PF04967"/>
    </source>
</evidence>
<dbReference type="eggNOG" id="arCOG02272">
    <property type="taxonomic scope" value="Archaea"/>
</dbReference>
<feature type="domain" description="HTH bat-type" evidence="1">
    <location>
        <begin position="173"/>
        <end position="224"/>
    </location>
</feature>
<dbReference type="STRING" id="273075.gene:9571964"/>
<evidence type="ECO:0000313" key="3">
    <source>
        <dbReference type="Proteomes" id="UP000001024"/>
    </source>
</evidence>
<dbReference type="OrthoDB" id="194393at2157"/>
<keyword evidence="3" id="KW-1185">Reference proteome</keyword>
<dbReference type="AlphaFoldDB" id="Q9HK57"/>
<dbReference type="InParanoid" id="Q9HK57"/>
<dbReference type="PANTHER" id="PTHR34236:SF1">
    <property type="entry name" value="DIMETHYL SULFOXIDE REDUCTASE TRANSCRIPTIONAL ACTIVATOR"/>
    <property type="match status" value="1"/>
</dbReference>
<name>Q9HK57_THEAC</name>
<dbReference type="PaxDb" id="273075-Ta0748"/>
<dbReference type="EnsemblBacteria" id="CAC11882">
    <property type="protein sequence ID" value="CAC11882"/>
    <property type="gene ID" value="CAC11882"/>
</dbReference>
<dbReference type="PANTHER" id="PTHR34236">
    <property type="entry name" value="DIMETHYL SULFOXIDE REDUCTASE TRANSCRIPTIONAL ACTIVATOR"/>
    <property type="match status" value="1"/>
</dbReference>
<protein>
    <recommendedName>
        <fullName evidence="1">HTH bat-type domain-containing protein</fullName>
    </recommendedName>
</protein>
<dbReference type="InterPro" id="IPR007050">
    <property type="entry name" value="HTH_bacterioopsin"/>
</dbReference>
<proteinExistence type="predicted"/>
<dbReference type="KEGG" id="tac:Ta0748"/>
<accession>Q9HK57</accession>
<dbReference type="RefSeq" id="WP_010901163.1">
    <property type="nucleotide sequence ID" value="NC_002578.1"/>
</dbReference>
<gene>
    <name evidence="2" type="ordered locus">Ta0748</name>
</gene>
<dbReference type="Pfam" id="PF04967">
    <property type="entry name" value="HTH_10"/>
    <property type="match status" value="1"/>
</dbReference>
<sequence length="239" mass="28299">MILKYAPLNLDQKFSLVYFRMTHDNCWSKITEKHDVMIHTLKLLPNKDRDIIYGLFELKVKGKRTLRDFLRDLNRSGTIRKLGGLSISELKSNIYIIDLYETYSGMIQGKLNDYNSIFDFDLVKYGVEEKYAVIPSENVNELKNELQSMGQLFDFRAKYFPNFYEVLTPYFNFTPIEMQIIIEAYNLGYYDIPRRAGIREIAEYFGLSKSTVQEYIRNAESKTMSNMKLFRMLNELKRL</sequence>
<dbReference type="HOGENOM" id="CLU_104910_1_0_2"/>
<reference evidence="2 3" key="1">
    <citation type="journal article" date="2000" name="Nature">
        <title>The genome sequence of the thermoacidophilic scavenger Thermoplasma acidophilum.</title>
        <authorList>
            <person name="Ruepp A."/>
            <person name="Graml W."/>
            <person name="Santos-Martinez M.L."/>
            <person name="Koretke K.K."/>
            <person name="Volker C."/>
            <person name="Mewes H.W."/>
            <person name="Frishman D."/>
            <person name="Stocker S."/>
            <person name="Lupas A.N."/>
            <person name="Baumeister W."/>
        </authorList>
    </citation>
    <scope>NUCLEOTIDE SEQUENCE [LARGE SCALE GENOMIC DNA]</scope>
    <source>
        <strain evidence="3">ATCC 25905 / DSM 1728 / JCM 9062 / NBRC 15155 / AMRC-C165</strain>
    </source>
</reference>
<organism evidence="2 3">
    <name type="scientific">Thermoplasma acidophilum (strain ATCC 25905 / DSM 1728 / JCM 9062 / NBRC 15155 / AMRC-C165)</name>
    <dbReference type="NCBI Taxonomy" id="273075"/>
    <lineage>
        <taxon>Archaea</taxon>
        <taxon>Methanobacteriati</taxon>
        <taxon>Thermoplasmatota</taxon>
        <taxon>Thermoplasmata</taxon>
        <taxon>Thermoplasmatales</taxon>
        <taxon>Thermoplasmataceae</taxon>
        <taxon>Thermoplasma</taxon>
    </lineage>
</organism>
<dbReference type="Proteomes" id="UP000001024">
    <property type="component" value="Chromosome"/>
</dbReference>
<evidence type="ECO:0000313" key="2">
    <source>
        <dbReference type="EMBL" id="CAC11882.1"/>
    </source>
</evidence>